<protein>
    <submittedName>
        <fullName evidence="1">Uncharacterized protein</fullName>
    </submittedName>
</protein>
<accession>A0A1B2IEH3</accession>
<proteinExistence type="predicted"/>
<reference evidence="1 2" key="1">
    <citation type="submission" date="2016-06" db="EMBL/GenBank/DDBJ databases">
        <authorList>
            <person name="Kjaerup R.B."/>
            <person name="Dalgaard T.S."/>
            <person name="Juul-Madsen H.R."/>
        </authorList>
    </citation>
    <scope>NUCLEOTIDE SEQUENCE [LARGE SCALE GENOMIC DNA]</scope>
</reference>
<dbReference type="KEGG" id="vg:29062087"/>
<dbReference type="RefSeq" id="YP_009278848.1">
    <property type="nucleotide sequence ID" value="NC_031010.1"/>
</dbReference>
<gene>
    <name evidence="1" type="ORF">KWAN_243</name>
</gene>
<sequence>MTLNPIAALQAFASKASVILPKGFTNSDQELALTTYDDMSNMANWMQKEKFLNFQGMLVPVPPGFNTYVMDHLQRLESVWDVLQDILPGVLQPIDKLLAGMTHQKGMLTLPVGFRFKDFKYPLKNIEPQDLVAKLAQSYSNAVVDQRPIEKTYHSASEIDATFNRARALRADISKKLRKDVTRLVDSIGASADALADQEVHPQVVEQLTLALDMASNWVELFGLFMKQTNELLEALNATADRLKLLREGKK</sequence>
<organism evidence="1 2">
    <name type="scientific">Erwinia phage vB_EamM_Kwan</name>
    <dbReference type="NCBI Taxonomy" id="1883374"/>
    <lineage>
        <taxon>Viruses</taxon>
        <taxon>Duplodnaviria</taxon>
        <taxon>Heunggongvirae</taxon>
        <taxon>Uroviricota</taxon>
        <taxon>Caudoviricetes</taxon>
        <taxon>Chimalliviridae</taxon>
        <taxon>Wellingtonvirus</taxon>
        <taxon>Wellingtonvirus wellington</taxon>
    </lineage>
</organism>
<name>A0A1B2IEH3_9CAUD</name>
<dbReference type="Proteomes" id="UP000202923">
    <property type="component" value="Genome"/>
</dbReference>
<dbReference type="EMBL" id="KX397369">
    <property type="protein sequence ID" value="ANZ49595.1"/>
    <property type="molecule type" value="Genomic_DNA"/>
</dbReference>
<dbReference type="OrthoDB" id="10438at10239"/>
<dbReference type="GeneID" id="29062087"/>
<evidence type="ECO:0000313" key="2">
    <source>
        <dbReference type="Proteomes" id="UP000202923"/>
    </source>
</evidence>
<evidence type="ECO:0000313" key="1">
    <source>
        <dbReference type="EMBL" id="ANZ49595.1"/>
    </source>
</evidence>